<dbReference type="EMBL" id="FUHW01000028">
    <property type="protein sequence ID" value="SJM64134.1"/>
    <property type="molecule type" value="Genomic_DNA"/>
</dbReference>
<dbReference type="PANTHER" id="PTHR47366">
    <property type="entry name" value="TWO-ON-TWO HEMOGLOBIN-3"/>
    <property type="match status" value="1"/>
</dbReference>
<evidence type="ECO:0000256" key="2">
    <source>
        <dbReference type="ARBA" id="ARBA00022617"/>
    </source>
</evidence>
<evidence type="ECO:0000313" key="7">
    <source>
        <dbReference type="EMBL" id="SJM64134.1"/>
    </source>
</evidence>
<feature type="region of interest" description="Disordered" evidence="6">
    <location>
        <begin position="1"/>
        <end position="70"/>
    </location>
</feature>
<keyword evidence="1" id="KW-0813">Transport</keyword>
<proteinExistence type="inferred from homology"/>
<keyword evidence="3" id="KW-0479">Metal-binding</keyword>
<dbReference type="InterPro" id="IPR044203">
    <property type="entry name" value="GlbO/GLB3-like"/>
</dbReference>
<evidence type="ECO:0000313" key="8">
    <source>
        <dbReference type="Proteomes" id="UP000195913"/>
    </source>
</evidence>
<dbReference type="Proteomes" id="UP000195913">
    <property type="component" value="Unassembled WGS sequence"/>
</dbReference>
<comment type="similarity">
    <text evidence="5">Belongs to the truncated hemoglobin family. Group II subfamily.</text>
</comment>
<evidence type="ECO:0000256" key="5">
    <source>
        <dbReference type="ARBA" id="ARBA00034496"/>
    </source>
</evidence>
<dbReference type="GO" id="GO:0046872">
    <property type="term" value="F:metal ion binding"/>
    <property type="evidence" value="ECO:0007669"/>
    <property type="project" value="UniProtKB-KW"/>
</dbReference>
<reference evidence="7 8" key="1">
    <citation type="submission" date="2017-02" db="EMBL/GenBank/DDBJ databases">
        <authorList>
            <person name="Peterson S.W."/>
        </authorList>
    </citation>
    <scope>NUCLEOTIDE SEQUENCE [LARGE SCALE GENOMIC DNA]</scope>
    <source>
        <strain evidence="7 8">B Ar 00.02</strain>
    </source>
</reference>
<organism evidence="7 8">
    <name type="scientific">Arthrobacter rhombi</name>
    <dbReference type="NCBI Taxonomy" id="71253"/>
    <lineage>
        <taxon>Bacteria</taxon>
        <taxon>Bacillati</taxon>
        <taxon>Actinomycetota</taxon>
        <taxon>Actinomycetes</taxon>
        <taxon>Micrococcales</taxon>
        <taxon>Micrococcaceae</taxon>
        <taxon>Arthrobacter</taxon>
    </lineage>
</organism>
<dbReference type="SUPFAM" id="SSF46458">
    <property type="entry name" value="Globin-like"/>
    <property type="match status" value="1"/>
</dbReference>
<dbReference type="GO" id="GO:0019825">
    <property type="term" value="F:oxygen binding"/>
    <property type="evidence" value="ECO:0007669"/>
    <property type="project" value="InterPro"/>
</dbReference>
<dbReference type="PANTHER" id="PTHR47366:SF1">
    <property type="entry name" value="TWO-ON-TWO HEMOGLOBIN-3"/>
    <property type="match status" value="1"/>
</dbReference>
<dbReference type="GO" id="GO:0005344">
    <property type="term" value="F:oxygen carrier activity"/>
    <property type="evidence" value="ECO:0007669"/>
    <property type="project" value="InterPro"/>
</dbReference>
<dbReference type="GO" id="GO:0020037">
    <property type="term" value="F:heme binding"/>
    <property type="evidence" value="ECO:0007669"/>
    <property type="project" value="InterPro"/>
</dbReference>
<keyword evidence="2" id="KW-0349">Heme</keyword>
<evidence type="ECO:0000256" key="6">
    <source>
        <dbReference type="SAM" id="MobiDB-lite"/>
    </source>
</evidence>
<dbReference type="InterPro" id="IPR001486">
    <property type="entry name" value="Hemoglobin_trunc"/>
</dbReference>
<dbReference type="Pfam" id="PF01152">
    <property type="entry name" value="Bac_globin"/>
    <property type="match status" value="1"/>
</dbReference>
<keyword evidence="4" id="KW-0408">Iron</keyword>
<accession>A0A1R4G7G2</accession>
<dbReference type="CDD" id="cd14771">
    <property type="entry name" value="TrHb2_Mt-trHbO-like_O"/>
    <property type="match status" value="1"/>
</dbReference>
<evidence type="ECO:0000256" key="4">
    <source>
        <dbReference type="ARBA" id="ARBA00023004"/>
    </source>
</evidence>
<gene>
    <name evidence="7" type="ORF">FM101_08380</name>
</gene>
<dbReference type="RefSeq" id="WP_241895351.1">
    <property type="nucleotide sequence ID" value="NZ_FUHW01000028.1"/>
</dbReference>
<evidence type="ECO:0000256" key="1">
    <source>
        <dbReference type="ARBA" id="ARBA00022448"/>
    </source>
</evidence>
<dbReference type="AlphaFoldDB" id="A0A1R4G7G2"/>
<name>A0A1R4G7G2_9MICC</name>
<keyword evidence="8" id="KW-1185">Reference proteome</keyword>
<evidence type="ECO:0000256" key="3">
    <source>
        <dbReference type="ARBA" id="ARBA00022723"/>
    </source>
</evidence>
<dbReference type="Gene3D" id="1.10.490.10">
    <property type="entry name" value="Globins"/>
    <property type="match status" value="1"/>
</dbReference>
<dbReference type="InterPro" id="IPR012292">
    <property type="entry name" value="Globin/Proto"/>
</dbReference>
<sequence length="201" mass="22047">MSDQQNQQGGPIRLPGGESLGIHVGQVRPLSSPSVSPGASGGQPEDTDVSGQSPDRFGGTTPASADVGDHEDLSPYLGTFYAEVGGSKTFQRLTEYFYESVANDAGFRSIYPEEDLKPAAIRLQLFLEQYWGGPTTYSQLRGHPRLRMRHVPYIVDTAARDTWLAHMRHALDRIALPPLQDATIWDYFDRAARSLQNAADG</sequence>
<dbReference type="InterPro" id="IPR009050">
    <property type="entry name" value="Globin-like_sf"/>
</dbReference>
<feature type="compositionally biased region" description="Low complexity" evidence="6">
    <location>
        <begin position="29"/>
        <end position="38"/>
    </location>
</feature>
<protein>
    <submittedName>
        <fullName evidence="7">Hemoglobin-like protein HbO</fullName>
    </submittedName>
</protein>